<dbReference type="InterPro" id="IPR058923">
    <property type="entry name" value="RCC1-like_dom"/>
</dbReference>
<dbReference type="PANTHER" id="PTHR22870">
    <property type="entry name" value="REGULATOR OF CHROMOSOME CONDENSATION"/>
    <property type="match status" value="1"/>
</dbReference>
<dbReference type="STRING" id="55188.A0A2H5PV04"/>
<dbReference type="SUPFAM" id="SSF50985">
    <property type="entry name" value="RCC1/BLIP-II"/>
    <property type="match status" value="2"/>
</dbReference>
<dbReference type="Gene3D" id="2.130.10.30">
    <property type="entry name" value="Regulator of chromosome condensation 1/beta-lactamase-inhibitor protein II"/>
    <property type="match status" value="2"/>
</dbReference>
<dbReference type="AlphaFoldDB" id="A0A2H5PV04"/>
<evidence type="ECO:0000256" key="2">
    <source>
        <dbReference type="PROSITE-ProRule" id="PRU00235"/>
    </source>
</evidence>
<organism evidence="5 6">
    <name type="scientific">Citrus unshiu</name>
    <name type="common">Satsuma mandarin</name>
    <name type="synonym">Citrus nobilis var. unshiu</name>
    <dbReference type="NCBI Taxonomy" id="55188"/>
    <lineage>
        <taxon>Eukaryota</taxon>
        <taxon>Viridiplantae</taxon>
        <taxon>Streptophyta</taxon>
        <taxon>Embryophyta</taxon>
        <taxon>Tracheophyta</taxon>
        <taxon>Spermatophyta</taxon>
        <taxon>Magnoliopsida</taxon>
        <taxon>eudicotyledons</taxon>
        <taxon>Gunneridae</taxon>
        <taxon>Pentapetalae</taxon>
        <taxon>rosids</taxon>
        <taxon>malvids</taxon>
        <taxon>Sapindales</taxon>
        <taxon>Rutaceae</taxon>
        <taxon>Aurantioideae</taxon>
        <taxon>Citrus</taxon>
    </lineage>
</organism>
<feature type="region of interest" description="Disordered" evidence="3">
    <location>
        <begin position="215"/>
        <end position="234"/>
    </location>
</feature>
<dbReference type="Proteomes" id="UP000236630">
    <property type="component" value="Unassembled WGS sequence"/>
</dbReference>
<dbReference type="PRINTS" id="PR00633">
    <property type="entry name" value="RCCNDNSATION"/>
</dbReference>
<evidence type="ECO:0000256" key="1">
    <source>
        <dbReference type="ARBA" id="ARBA00022737"/>
    </source>
</evidence>
<dbReference type="PANTHER" id="PTHR22870:SF365">
    <property type="entry name" value="REGULATOR OF CHROMOSOME CONDENSATION (CELL CYCLE REGULATORY PROTEIN)-RELATED"/>
    <property type="match status" value="1"/>
</dbReference>
<feature type="repeat" description="RCC1" evidence="2">
    <location>
        <begin position="138"/>
        <end position="190"/>
    </location>
</feature>
<feature type="repeat" description="RCC1" evidence="2">
    <location>
        <begin position="83"/>
        <end position="137"/>
    </location>
</feature>
<comment type="caution">
    <text evidence="5">The sequence shown here is derived from an EMBL/GenBank/DDBJ whole genome shotgun (WGS) entry which is preliminary data.</text>
</comment>
<name>A0A2H5PV04_CITUN</name>
<gene>
    <name evidence="5" type="ORF">CUMW_169930</name>
</gene>
<evidence type="ECO:0000259" key="4">
    <source>
        <dbReference type="Pfam" id="PF25390"/>
    </source>
</evidence>
<dbReference type="PROSITE" id="PS50012">
    <property type="entry name" value="RCC1_3"/>
    <property type="match status" value="7"/>
</dbReference>
<dbReference type="PROSITE" id="PS00626">
    <property type="entry name" value="RCC1_2"/>
    <property type="match status" value="2"/>
</dbReference>
<keyword evidence="1" id="KW-0677">Repeat</keyword>
<evidence type="ECO:0000313" key="5">
    <source>
        <dbReference type="EMBL" id="GAY56186.1"/>
    </source>
</evidence>
<evidence type="ECO:0000256" key="3">
    <source>
        <dbReference type="SAM" id="MobiDB-lite"/>
    </source>
</evidence>
<dbReference type="Pfam" id="PF25390">
    <property type="entry name" value="WD40_RLD"/>
    <property type="match status" value="1"/>
</dbReference>
<dbReference type="InterPro" id="IPR009091">
    <property type="entry name" value="RCC1/BLIP-II"/>
</dbReference>
<reference evidence="5 6" key="1">
    <citation type="journal article" date="2017" name="Front. Genet.">
        <title>Draft sequencing of the heterozygous diploid genome of Satsuma (Citrus unshiu Marc.) using a hybrid assembly approach.</title>
        <authorList>
            <person name="Shimizu T."/>
            <person name="Tanizawa Y."/>
            <person name="Mochizuki T."/>
            <person name="Nagasaki H."/>
            <person name="Yoshioka T."/>
            <person name="Toyoda A."/>
            <person name="Fujiyama A."/>
            <person name="Kaminuma E."/>
            <person name="Nakamura Y."/>
        </authorList>
    </citation>
    <scope>NUCLEOTIDE SEQUENCE [LARGE SCALE GENOMIC DNA]</scope>
    <source>
        <strain evidence="6">cv. Miyagawa wase</strain>
    </source>
</reference>
<feature type="repeat" description="RCC1" evidence="2">
    <location>
        <begin position="27"/>
        <end position="82"/>
    </location>
</feature>
<sequence>MRLLKSVVHNHVNVLTSRIFMRSASGTAVMSFGDGSQGALGLPTSLTGVGGDAYEPTRVPGLPSDVTSVSAGHYHSLAVTNNGAVWAWGRNNEVQLGRGALESRATWNDPKRVEGLDQVNVCAAFASGVVSSAIGDDGSLWVWGKSKRGQLGLGKDITEAIVPSRVEALAGEKIVKVSFGWGHALAQTEDGKLFGWGYSADGRIGNLGKALESSPLDSNIDRSSESDQEISSSTIEKAQKLVSEGMEKEKYMPIIWEPFLVEGVEVVDIACGFDHSLVLGRNGVLLSCGSNVYGQLGREKQDMGMFPVDINFHPVSISSGLGHSLAICEVRSSNVTGGARGIVSWGWNRSSQLGRMGPDNVPLVVEGLEGESVASVSGGRAHSMALTSMGEVWTWGFGKNGRLGLGSSSDEAEPMLLDCLEGCEVLQAVSGFDHNLLLVAD</sequence>
<protein>
    <recommendedName>
        <fullName evidence="4">RCC1-like domain-containing protein</fullName>
    </recommendedName>
</protein>
<dbReference type="InterPro" id="IPR000408">
    <property type="entry name" value="Reg_chr_condens"/>
</dbReference>
<accession>A0A2H5PV04</accession>
<keyword evidence="6" id="KW-1185">Reference proteome</keyword>
<proteinExistence type="predicted"/>
<feature type="repeat" description="RCC1" evidence="2">
    <location>
        <begin position="390"/>
        <end position="441"/>
    </location>
</feature>
<feature type="repeat" description="RCC1" evidence="2">
    <location>
        <begin position="340"/>
        <end position="389"/>
    </location>
</feature>
<feature type="domain" description="RCC1-like" evidence="4">
    <location>
        <begin position="29"/>
        <end position="436"/>
    </location>
</feature>
<dbReference type="InterPro" id="IPR051210">
    <property type="entry name" value="Ub_ligase/GEF_domain"/>
</dbReference>
<feature type="repeat" description="RCC1" evidence="2">
    <location>
        <begin position="191"/>
        <end position="282"/>
    </location>
</feature>
<feature type="repeat" description="RCC1" evidence="2">
    <location>
        <begin position="283"/>
        <end position="330"/>
    </location>
</feature>
<dbReference type="EMBL" id="BDQV01000133">
    <property type="protein sequence ID" value="GAY56186.1"/>
    <property type="molecule type" value="Genomic_DNA"/>
</dbReference>
<evidence type="ECO:0000313" key="6">
    <source>
        <dbReference type="Proteomes" id="UP000236630"/>
    </source>
</evidence>